<dbReference type="PROSITE" id="PS00656">
    <property type="entry name" value="GLYCOSYL_HYDROL_F6_2"/>
    <property type="match status" value="1"/>
</dbReference>
<dbReference type="Proteomes" id="UP001500655">
    <property type="component" value="Unassembled WGS sequence"/>
</dbReference>
<protein>
    <recommendedName>
        <fullName evidence="10">Glucanase</fullName>
        <ecNumber evidence="10">3.2.1.-</ecNumber>
    </recommendedName>
</protein>
<dbReference type="PRINTS" id="PR00733">
    <property type="entry name" value="GLHYDRLASE6"/>
</dbReference>
<evidence type="ECO:0000256" key="2">
    <source>
        <dbReference type="ARBA" id="ARBA00022801"/>
    </source>
</evidence>
<dbReference type="GO" id="GO:0016787">
    <property type="term" value="F:hydrolase activity"/>
    <property type="evidence" value="ECO:0007669"/>
    <property type="project" value="UniProtKB-KW"/>
</dbReference>
<dbReference type="EC" id="3.2.1.-" evidence="10"/>
<reference evidence="12 13" key="1">
    <citation type="journal article" date="2019" name="Int. J. Syst. Evol. Microbiol.">
        <title>The Global Catalogue of Microorganisms (GCM) 10K type strain sequencing project: providing services to taxonomists for standard genome sequencing and annotation.</title>
        <authorList>
            <consortium name="The Broad Institute Genomics Platform"/>
            <consortium name="The Broad Institute Genome Sequencing Center for Infectious Disease"/>
            <person name="Wu L."/>
            <person name="Ma J."/>
        </authorList>
    </citation>
    <scope>NUCLEOTIDE SEQUENCE [LARGE SCALE GENOMIC DNA]</scope>
    <source>
        <strain evidence="12 13">JCM 13249</strain>
    </source>
</reference>
<evidence type="ECO:0000256" key="6">
    <source>
        <dbReference type="ARBA" id="ARBA00023295"/>
    </source>
</evidence>
<keyword evidence="2 10" id="KW-0378">Hydrolase</keyword>
<proteinExistence type="inferred from homology"/>
<evidence type="ECO:0000313" key="13">
    <source>
        <dbReference type="Proteomes" id="UP001500655"/>
    </source>
</evidence>
<dbReference type="PANTHER" id="PTHR34876:SF4">
    <property type="entry name" value="1,4-BETA-D-GLUCAN CELLOBIOHYDROLASE C-RELATED"/>
    <property type="match status" value="1"/>
</dbReference>
<evidence type="ECO:0000256" key="11">
    <source>
        <dbReference type="SAM" id="MobiDB-lite"/>
    </source>
</evidence>
<dbReference type="Pfam" id="PF01341">
    <property type="entry name" value="Glyco_hydro_6"/>
    <property type="match status" value="1"/>
</dbReference>
<keyword evidence="6 10" id="KW-0326">Glycosidase</keyword>
<sequence>MSGCGDEPPAQPEVWDTGLNGPAGTRGPGGTEPIAGRQLYVNPESSAAKQIAAWRAEGRTADAEAIAEIADRPTAVWLTADAGAVEAQVDRVVGAAQAADRLPVLVTYNIPHRDCGGYSSGGAASPEAYREWMAAIARGIGGRPVVVILEPDAIPHVLDGCLTERINERFALLTEAIATLKATGRARVYLDAGNPNWVDDVPKLARALRHGGVEAADGFSLNVSNFIDLDKNLDYGARVSDELGGAHFVIDTSRNGNGALPAGGQTDGGPNWCNPPGRALGHPPTTEPDVDRVDAYLWVKFPGESDGACRPGEPRAGQWWPDYALGLVASTK</sequence>
<evidence type="ECO:0000256" key="3">
    <source>
        <dbReference type="ARBA" id="ARBA00023001"/>
    </source>
</evidence>
<dbReference type="EMBL" id="BAAALS010000006">
    <property type="protein sequence ID" value="GAA1745571.1"/>
    <property type="molecule type" value="Genomic_DNA"/>
</dbReference>
<comment type="caution">
    <text evidence="12">The sequence shown here is derived from an EMBL/GenBank/DDBJ whole genome shotgun (WGS) entry which is preliminary data.</text>
</comment>
<dbReference type="InterPro" id="IPR016288">
    <property type="entry name" value="Beta_cellobiohydrolase"/>
</dbReference>
<dbReference type="SUPFAM" id="SSF51989">
    <property type="entry name" value="Glycosyl hydrolases family 6, cellulases"/>
    <property type="match status" value="1"/>
</dbReference>
<evidence type="ECO:0000256" key="7">
    <source>
        <dbReference type="ARBA" id="ARBA00023326"/>
    </source>
</evidence>
<evidence type="ECO:0000256" key="8">
    <source>
        <dbReference type="PROSITE-ProRule" id="PRU10056"/>
    </source>
</evidence>
<feature type="active site" evidence="8">
    <location>
        <position position="114"/>
    </location>
</feature>
<dbReference type="PIRSF" id="PIRSF001100">
    <property type="entry name" value="Beta_cellobiohydrolase"/>
    <property type="match status" value="1"/>
</dbReference>
<keyword evidence="13" id="KW-1185">Reference proteome</keyword>
<feature type="active site" description="Proton donor" evidence="9">
    <location>
        <position position="152"/>
    </location>
</feature>
<evidence type="ECO:0000256" key="4">
    <source>
        <dbReference type="ARBA" id="ARBA00023157"/>
    </source>
</evidence>
<evidence type="ECO:0000256" key="1">
    <source>
        <dbReference type="ARBA" id="ARBA00022729"/>
    </source>
</evidence>
<comment type="similarity">
    <text evidence="10">Belongs to the glycosyl hydrolase family 6.</text>
</comment>
<dbReference type="InterPro" id="IPR036434">
    <property type="entry name" value="Beta_cellobiohydrolase_sf"/>
</dbReference>
<evidence type="ECO:0000256" key="10">
    <source>
        <dbReference type="RuleBase" id="RU361186"/>
    </source>
</evidence>
<keyword evidence="1" id="KW-0732">Signal</keyword>
<keyword evidence="5 10" id="KW-0119">Carbohydrate metabolism</keyword>
<accession>A0ABN2K0E3</accession>
<dbReference type="PROSITE" id="PS00655">
    <property type="entry name" value="GLYCOSYL_HYDROL_F6_1"/>
    <property type="match status" value="1"/>
</dbReference>
<gene>
    <name evidence="12" type="ORF">GCM10009681_15620</name>
</gene>
<dbReference type="Gene3D" id="3.20.20.40">
    <property type="entry name" value="1, 4-beta cellobiohydrolase"/>
    <property type="match status" value="1"/>
</dbReference>
<dbReference type="InterPro" id="IPR001524">
    <property type="entry name" value="Glyco_hydro_6_CS"/>
</dbReference>
<name>A0ABN2K0E3_9ACTN</name>
<dbReference type="PANTHER" id="PTHR34876">
    <property type="match status" value="1"/>
</dbReference>
<keyword evidence="3 10" id="KW-0136">Cellulose degradation</keyword>
<evidence type="ECO:0000313" key="12">
    <source>
        <dbReference type="EMBL" id="GAA1745571.1"/>
    </source>
</evidence>
<keyword evidence="4" id="KW-1015">Disulfide bond</keyword>
<evidence type="ECO:0000256" key="5">
    <source>
        <dbReference type="ARBA" id="ARBA00023277"/>
    </source>
</evidence>
<feature type="region of interest" description="Disordered" evidence="11">
    <location>
        <begin position="1"/>
        <end position="34"/>
    </location>
</feature>
<keyword evidence="7 10" id="KW-0624">Polysaccharide degradation</keyword>
<organism evidence="12 13">
    <name type="scientific">Luedemannella helvata</name>
    <dbReference type="NCBI Taxonomy" id="349315"/>
    <lineage>
        <taxon>Bacteria</taxon>
        <taxon>Bacillati</taxon>
        <taxon>Actinomycetota</taxon>
        <taxon>Actinomycetes</taxon>
        <taxon>Micromonosporales</taxon>
        <taxon>Micromonosporaceae</taxon>
        <taxon>Luedemannella</taxon>
    </lineage>
</organism>
<evidence type="ECO:0000256" key="9">
    <source>
        <dbReference type="PROSITE-ProRule" id="PRU10057"/>
    </source>
</evidence>